<keyword evidence="2" id="KW-0472">Membrane</keyword>
<dbReference type="InterPro" id="IPR005183">
    <property type="entry name" value="DUF305_CopM-like"/>
</dbReference>
<dbReference type="PANTHER" id="PTHR36933">
    <property type="entry name" value="SLL0788 PROTEIN"/>
    <property type="match status" value="1"/>
</dbReference>
<evidence type="ECO:0000313" key="4">
    <source>
        <dbReference type="EMBL" id="MCG7323487.1"/>
    </source>
</evidence>
<feature type="domain" description="DUF305" evidence="3">
    <location>
        <begin position="68"/>
        <end position="267"/>
    </location>
</feature>
<dbReference type="EMBL" id="JAKRCV010000079">
    <property type="protein sequence ID" value="MCG7323487.1"/>
    <property type="molecule type" value="Genomic_DNA"/>
</dbReference>
<proteinExistence type="predicted"/>
<dbReference type="InterPro" id="IPR012347">
    <property type="entry name" value="Ferritin-like"/>
</dbReference>
<dbReference type="RefSeq" id="WP_050347338.1">
    <property type="nucleotide sequence ID" value="NZ_DAMDMH010000038.1"/>
</dbReference>
<name>A0ABS9Q7Z1_9MICO</name>
<protein>
    <submittedName>
        <fullName evidence="4">DUF305 domain-containing protein</fullName>
    </submittedName>
</protein>
<accession>A0ABS9Q7Z1</accession>
<dbReference type="PANTHER" id="PTHR36933:SF1">
    <property type="entry name" value="SLL0788 PROTEIN"/>
    <property type="match status" value="1"/>
</dbReference>
<gene>
    <name evidence="4" type="ORF">MHL29_16550</name>
</gene>
<organism evidence="4 5">
    <name type="scientific">Arsenicicoccus bolidensis</name>
    <dbReference type="NCBI Taxonomy" id="229480"/>
    <lineage>
        <taxon>Bacteria</taxon>
        <taxon>Bacillati</taxon>
        <taxon>Actinomycetota</taxon>
        <taxon>Actinomycetes</taxon>
        <taxon>Micrococcales</taxon>
        <taxon>Intrasporangiaceae</taxon>
        <taxon>Arsenicicoccus</taxon>
    </lineage>
</organism>
<reference evidence="4 5" key="1">
    <citation type="submission" date="2022-02" db="EMBL/GenBank/DDBJ databases">
        <title>Uncovering new skin microbiome diversity through culturing and metagenomics.</title>
        <authorList>
            <person name="Conlan S."/>
            <person name="Deming C."/>
            <person name="Nisc Comparative Sequencing Program N."/>
            <person name="Segre J.A."/>
        </authorList>
    </citation>
    <scope>NUCLEOTIDE SEQUENCE [LARGE SCALE GENOMIC DNA]</scope>
    <source>
        <strain evidence="4 5">ACRQZ</strain>
    </source>
</reference>
<sequence length="271" mass="28513">MTKDADTGYLSTGTPEDASGSRAPTLRVLTGRVALVGAVLVTVFVALAGFAGYQLGRAGDAPREGGADVGFARDMQAHHNQAVQMALIIRDKTADPTLRAVAYDIATSQSQQAGQMYGWLAHWGLPATSPDRPMAWMTAEHHQPEDGPSQDPTSGSDRPSGTTSTPEPSATHAGMPGMRDSASSSTPNETAAGAMGMATPAQLQSLQQATGVEAERQFLTMMIAHHRGGVQMAQAALRLATEPEVLTLARAIDTAQTAEIKQLQQLLEARR</sequence>
<keyword evidence="2" id="KW-1133">Transmembrane helix</keyword>
<feature type="compositionally biased region" description="Polar residues" evidence="1">
    <location>
        <begin position="150"/>
        <end position="168"/>
    </location>
</feature>
<dbReference type="Gene3D" id="1.20.1260.10">
    <property type="match status" value="1"/>
</dbReference>
<keyword evidence="2" id="KW-0812">Transmembrane</keyword>
<dbReference type="Proteomes" id="UP001521931">
    <property type="component" value="Unassembled WGS sequence"/>
</dbReference>
<evidence type="ECO:0000259" key="3">
    <source>
        <dbReference type="Pfam" id="PF03713"/>
    </source>
</evidence>
<feature type="region of interest" description="Disordered" evidence="1">
    <location>
        <begin position="140"/>
        <end position="192"/>
    </location>
</feature>
<comment type="caution">
    <text evidence="4">The sequence shown here is derived from an EMBL/GenBank/DDBJ whole genome shotgun (WGS) entry which is preliminary data.</text>
</comment>
<evidence type="ECO:0000256" key="1">
    <source>
        <dbReference type="SAM" id="MobiDB-lite"/>
    </source>
</evidence>
<feature type="transmembrane region" description="Helical" evidence="2">
    <location>
        <begin position="33"/>
        <end position="53"/>
    </location>
</feature>
<feature type="region of interest" description="Disordered" evidence="1">
    <location>
        <begin position="1"/>
        <end position="22"/>
    </location>
</feature>
<dbReference type="Pfam" id="PF03713">
    <property type="entry name" value="DUF305"/>
    <property type="match status" value="1"/>
</dbReference>
<keyword evidence="5" id="KW-1185">Reference proteome</keyword>
<evidence type="ECO:0000313" key="5">
    <source>
        <dbReference type="Proteomes" id="UP001521931"/>
    </source>
</evidence>
<evidence type="ECO:0000256" key="2">
    <source>
        <dbReference type="SAM" id="Phobius"/>
    </source>
</evidence>